<protein>
    <submittedName>
        <fullName evidence="1">DUF2961 domain-containing protein</fullName>
    </submittedName>
</protein>
<evidence type="ECO:0000313" key="2">
    <source>
        <dbReference type="Proteomes" id="UP001139521"/>
    </source>
</evidence>
<dbReference type="Gene3D" id="2.60.120.260">
    <property type="entry name" value="Galactose-binding domain-like"/>
    <property type="match status" value="1"/>
</dbReference>
<sequence length="677" mass="78039">MITFFTACGVDHHQEKELAYTDLVDRLMNMKSLAVLPKKGEKSAMWSSYDRDSKIDRAGNYIDWAANIDGLRPQYIRKEGENEVLAEMQGPGAIVRMWSASPKKGKVKIYIDDQEQPVIDESFIDYFKPSIPAFDFSELVYETNAKGFNNYVPITYNKSCKIVAEPGWGQYYQFNYITFPEGTKLEVFNPELADSHQKALSEVNSFFKQNMGESPYAEEGFKTTSKTVSLKPAEKKSVVLEGTGAIAELRIKIQHKTAKNFPELLRKTSISIKWDGSEESAVWSPLGDFFGTSPGWNEYQTLPMGMTKDWMYSYWYMPFEKGAELIFENEFQEPVNLQIEIKHEKLTDNIENYGRFHAKWHRDLKPLPKERWPDWRLLETEGRGRFLGTHLLVWNPKGGSCSLGGPGYYWWGEGDEKFFVDGETFPSTFGTGTEDYFGYAWCDPSEFERAFHSQTQDNDNMGYQPVNRWHIIDNIPFQQSFHGYLEKYFPNEWPTQYAAIVYWYLEPGGEDNLEEVAMNDRYGYEIPFEVFRKDSTRVVEGENMKIVSNSGGWGTTENFANEKLYNTVSGHKILLWFPQKDKENSLQAQFAWPQSGHYTIYANVVKTDKGGNFDLFLNQKKLGSLDLKSRDTLTTKKVLLGTINLKAGIQNLKIEANGEVVDHPQPIKLDYLEFEKK</sequence>
<evidence type="ECO:0000313" key="1">
    <source>
        <dbReference type="EMBL" id="MCL6218982.1"/>
    </source>
</evidence>
<organism evidence="1 2">
    <name type="scientific">Zunongwangia pacifica</name>
    <dbReference type="NCBI Taxonomy" id="2911062"/>
    <lineage>
        <taxon>Bacteria</taxon>
        <taxon>Pseudomonadati</taxon>
        <taxon>Bacteroidota</taxon>
        <taxon>Flavobacteriia</taxon>
        <taxon>Flavobacteriales</taxon>
        <taxon>Flavobacteriaceae</taxon>
        <taxon>Zunongwangia</taxon>
    </lineage>
</organism>
<gene>
    <name evidence="1" type="ORF">L1967_11795</name>
</gene>
<dbReference type="Proteomes" id="UP001139521">
    <property type="component" value="Unassembled WGS sequence"/>
</dbReference>
<dbReference type="Gene3D" id="2.60.120.1390">
    <property type="match status" value="2"/>
</dbReference>
<dbReference type="Pfam" id="PF11175">
    <property type="entry name" value="DUF2961"/>
    <property type="match status" value="1"/>
</dbReference>
<dbReference type="InterPro" id="IPR021345">
    <property type="entry name" value="DUF2961"/>
</dbReference>
<comment type="caution">
    <text evidence="1">The sequence shown here is derived from an EMBL/GenBank/DDBJ whole genome shotgun (WGS) entry which is preliminary data.</text>
</comment>
<proteinExistence type="predicted"/>
<dbReference type="EMBL" id="JAKHSK010000015">
    <property type="protein sequence ID" value="MCL6218982.1"/>
    <property type="molecule type" value="Genomic_DNA"/>
</dbReference>
<name>A0A9X1ZQ88_9FLAO</name>
<reference evidence="1" key="1">
    <citation type="submission" date="2022-01" db="EMBL/GenBank/DDBJ databases">
        <title>Genome sequencing of Zunongwangia sp. M21534 genome.</title>
        <authorList>
            <person name="Chen Y."/>
            <person name="Dong C."/>
            <person name="Shao Z."/>
        </authorList>
    </citation>
    <scope>NUCLEOTIDE SEQUENCE</scope>
    <source>
        <strain evidence="1">MCCC M21534</strain>
    </source>
</reference>
<accession>A0A9X1ZQ88</accession>
<dbReference type="RefSeq" id="WP_249601827.1">
    <property type="nucleotide sequence ID" value="NZ_JAKHSK010000015.1"/>
</dbReference>
<keyword evidence="2" id="KW-1185">Reference proteome</keyword>
<dbReference type="AlphaFoldDB" id="A0A9X1ZQ88"/>